<sequence>MDEEEVIMESPEEAIKAPRDVNYSLLGEGIISWVGFIVFLLGLGSHWLPGGFLMVVSLICGAHALKTAPIYTSARIHAVIGLTLWLAFFSVISLLGIFARFQH</sequence>
<dbReference type="EMBL" id="JAJKFT010000010">
    <property type="protein sequence ID" value="MCC9631455.1"/>
    <property type="molecule type" value="Genomic_DNA"/>
</dbReference>
<evidence type="ECO:0000313" key="2">
    <source>
        <dbReference type="EMBL" id="MCC9631455.1"/>
    </source>
</evidence>
<evidence type="ECO:0000313" key="3">
    <source>
        <dbReference type="Proteomes" id="UP001139103"/>
    </source>
</evidence>
<name>A0A9X1MS52_9BACT</name>
<dbReference type="RefSeq" id="WP_230223438.1">
    <property type="nucleotide sequence ID" value="NZ_JAJKFT010000010.1"/>
</dbReference>
<comment type="caution">
    <text evidence="2">The sequence shown here is derived from an EMBL/GenBank/DDBJ whole genome shotgun (WGS) entry which is preliminary data.</text>
</comment>
<dbReference type="AlphaFoldDB" id="A0A9X1MS52"/>
<organism evidence="2 3">
    <name type="scientific">Blastopirellula sediminis</name>
    <dbReference type="NCBI Taxonomy" id="2894196"/>
    <lineage>
        <taxon>Bacteria</taxon>
        <taxon>Pseudomonadati</taxon>
        <taxon>Planctomycetota</taxon>
        <taxon>Planctomycetia</taxon>
        <taxon>Pirellulales</taxon>
        <taxon>Pirellulaceae</taxon>
        <taxon>Blastopirellula</taxon>
    </lineage>
</organism>
<keyword evidence="3" id="KW-1185">Reference proteome</keyword>
<protein>
    <submittedName>
        <fullName evidence="2">Uncharacterized protein</fullName>
    </submittedName>
</protein>
<feature type="transmembrane region" description="Helical" evidence="1">
    <location>
        <begin position="47"/>
        <end position="65"/>
    </location>
</feature>
<keyword evidence="1" id="KW-0472">Membrane</keyword>
<evidence type="ECO:0000256" key="1">
    <source>
        <dbReference type="SAM" id="Phobius"/>
    </source>
</evidence>
<dbReference type="Proteomes" id="UP001139103">
    <property type="component" value="Unassembled WGS sequence"/>
</dbReference>
<reference evidence="2" key="1">
    <citation type="submission" date="2021-11" db="EMBL/GenBank/DDBJ databases">
        <title>Genome sequence.</title>
        <authorList>
            <person name="Sun Q."/>
        </authorList>
    </citation>
    <scope>NUCLEOTIDE SEQUENCE</scope>
    <source>
        <strain evidence="2">JC732</strain>
    </source>
</reference>
<feature type="transmembrane region" description="Helical" evidence="1">
    <location>
        <begin position="77"/>
        <end position="99"/>
    </location>
</feature>
<accession>A0A9X1MS52</accession>
<gene>
    <name evidence="2" type="ORF">LOC68_23925</name>
</gene>
<keyword evidence="1" id="KW-1133">Transmembrane helix</keyword>
<feature type="transmembrane region" description="Helical" evidence="1">
    <location>
        <begin position="21"/>
        <end position="41"/>
    </location>
</feature>
<proteinExistence type="predicted"/>
<keyword evidence="1" id="KW-0812">Transmembrane</keyword>